<comment type="caution">
    <text evidence="1">The sequence shown here is derived from an EMBL/GenBank/DDBJ whole genome shotgun (WGS) entry which is preliminary data.</text>
</comment>
<keyword evidence="2" id="KW-1185">Reference proteome</keyword>
<sequence>MNESCSTLSCSNKRQLAKYKSSLCERLRATVIYPEDRLVILKDSHADVLKELKRIDRFLKKRSGAERDGCFFHLMYNCFDFGVSLGTVLRNYYISEEEQELL</sequence>
<protein>
    <submittedName>
        <fullName evidence="1">Uncharacterized protein</fullName>
    </submittedName>
</protein>
<name>A0ABR7E1I1_9BACT</name>
<gene>
    <name evidence="1" type="ORF">H8S77_12095</name>
</gene>
<reference evidence="1 2" key="1">
    <citation type="submission" date="2020-08" db="EMBL/GenBank/DDBJ databases">
        <title>Genome public.</title>
        <authorList>
            <person name="Liu C."/>
            <person name="Sun Q."/>
        </authorList>
    </citation>
    <scope>NUCLEOTIDE SEQUENCE [LARGE SCALE GENOMIC DNA]</scope>
    <source>
        <strain evidence="1 2">BX2</strain>
    </source>
</reference>
<dbReference type="RefSeq" id="WP_186959582.1">
    <property type="nucleotide sequence ID" value="NZ_JACOOI010000011.1"/>
</dbReference>
<evidence type="ECO:0000313" key="1">
    <source>
        <dbReference type="EMBL" id="MBC5643627.1"/>
    </source>
</evidence>
<accession>A0ABR7E1I1</accession>
<proteinExistence type="predicted"/>
<dbReference type="Proteomes" id="UP000644010">
    <property type="component" value="Unassembled WGS sequence"/>
</dbReference>
<dbReference type="EMBL" id="JACOOI010000011">
    <property type="protein sequence ID" value="MBC5643627.1"/>
    <property type="molecule type" value="Genomic_DNA"/>
</dbReference>
<organism evidence="1 2">
    <name type="scientific">Parabacteroides segnis</name>
    <dbReference type="NCBI Taxonomy" id="2763058"/>
    <lineage>
        <taxon>Bacteria</taxon>
        <taxon>Pseudomonadati</taxon>
        <taxon>Bacteroidota</taxon>
        <taxon>Bacteroidia</taxon>
        <taxon>Bacteroidales</taxon>
        <taxon>Tannerellaceae</taxon>
        <taxon>Parabacteroides</taxon>
    </lineage>
</organism>
<evidence type="ECO:0000313" key="2">
    <source>
        <dbReference type="Proteomes" id="UP000644010"/>
    </source>
</evidence>